<dbReference type="HOGENOM" id="CLU_1354756_0_0_1"/>
<feature type="transmembrane region" description="Helical" evidence="1">
    <location>
        <begin position="159"/>
        <end position="178"/>
    </location>
</feature>
<evidence type="ECO:0000256" key="1">
    <source>
        <dbReference type="SAM" id="Phobius"/>
    </source>
</evidence>
<feature type="domain" description="DUF6533" evidence="2">
    <location>
        <begin position="37"/>
        <end position="80"/>
    </location>
</feature>
<keyword evidence="4" id="KW-1185">Reference proteome</keyword>
<proteinExistence type="predicted"/>
<gene>
    <name evidence="3" type="ORF">M413DRAFT_27109</name>
</gene>
<evidence type="ECO:0000313" key="4">
    <source>
        <dbReference type="Proteomes" id="UP000053424"/>
    </source>
</evidence>
<keyword evidence="1" id="KW-1133">Transmembrane helix</keyword>
<sequence>MFNVAPSLAYGFLPSTSFLRDFDYEGGNIPFVGDSVVLAALVLILYDYLCTFDQEVEYVWLRPRSFGGYLFILNRYLPIADLVLSYYERGLTLSGVFVSQVILYLRTIALWKWALTVSQCALTPCIVLAKIYTDSLEFVVALPNSRIGCVLLSSNPNIFFVYILLFISETTVVVLTLIRAYKRLRHSSSWWVHQLYERGQGL</sequence>
<keyword evidence="1" id="KW-0812">Transmembrane</keyword>
<dbReference type="EMBL" id="KN831778">
    <property type="protein sequence ID" value="KIM42320.1"/>
    <property type="molecule type" value="Genomic_DNA"/>
</dbReference>
<name>A0A0C3C0B3_HEBCY</name>
<keyword evidence="1" id="KW-0472">Membrane</keyword>
<evidence type="ECO:0000259" key="2">
    <source>
        <dbReference type="Pfam" id="PF20151"/>
    </source>
</evidence>
<feature type="transmembrane region" description="Helical" evidence="1">
    <location>
        <begin position="66"/>
        <end position="84"/>
    </location>
</feature>
<evidence type="ECO:0000313" key="3">
    <source>
        <dbReference type="EMBL" id="KIM42320.1"/>
    </source>
</evidence>
<dbReference type="OrthoDB" id="3341843at2759"/>
<reference evidence="3 4" key="1">
    <citation type="submission" date="2014-04" db="EMBL/GenBank/DDBJ databases">
        <authorList>
            <consortium name="DOE Joint Genome Institute"/>
            <person name="Kuo A."/>
            <person name="Gay G."/>
            <person name="Dore J."/>
            <person name="Kohler A."/>
            <person name="Nagy L.G."/>
            <person name="Floudas D."/>
            <person name="Copeland A."/>
            <person name="Barry K.W."/>
            <person name="Cichocki N."/>
            <person name="Veneault-Fourrey C."/>
            <person name="LaButti K."/>
            <person name="Lindquist E.A."/>
            <person name="Lipzen A."/>
            <person name="Lundell T."/>
            <person name="Morin E."/>
            <person name="Murat C."/>
            <person name="Sun H."/>
            <person name="Tunlid A."/>
            <person name="Henrissat B."/>
            <person name="Grigoriev I.V."/>
            <person name="Hibbett D.S."/>
            <person name="Martin F."/>
            <person name="Nordberg H.P."/>
            <person name="Cantor M.N."/>
            <person name="Hua S.X."/>
        </authorList>
    </citation>
    <scope>NUCLEOTIDE SEQUENCE [LARGE SCALE GENOMIC DNA]</scope>
    <source>
        <strain evidence="4">h7</strain>
    </source>
</reference>
<reference evidence="4" key="2">
    <citation type="submission" date="2015-01" db="EMBL/GenBank/DDBJ databases">
        <title>Evolutionary Origins and Diversification of the Mycorrhizal Mutualists.</title>
        <authorList>
            <consortium name="DOE Joint Genome Institute"/>
            <consortium name="Mycorrhizal Genomics Consortium"/>
            <person name="Kohler A."/>
            <person name="Kuo A."/>
            <person name="Nagy L.G."/>
            <person name="Floudas D."/>
            <person name="Copeland A."/>
            <person name="Barry K.W."/>
            <person name="Cichocki N."/>
            <person name="Veneault-Fourrey C."/>
            <person name="LaButti K."/>
            <person name="Lindquist E.A."/>
            <person name="Lipzen A."/>
            <person name="Lundell T."/>
            <person name="Morin E."/>
            <person name="Murat C."/>
            <person name="Riley R."/>
            <person name="Ohm R."/>
            <person name="Sun H."/>
            <person name="Tunlid A."/>
            <person name="Henrissat B."/>
            <person name="Grigoriev I.V."/>
            <person name="Hibbett D.S."/>
            <person name="Martin F."/>
        </authorList>
    </citation>
    <scope>NUCLEOTIDE SEQUENCE [LARGE SCALE GENOMIC DNA]</scope>
    <source>
        <strain evidence="4">h7</strain>
    </source>
</reference>
<dbReference type="AlphaFoldDB" id="A0A0C3C0B3"/>
<feature type="transmembrane region" description="Helical" evidence="1">
    <location>
        <begin position="29"/>
        <end position="46"/>
    </location>
</feature>
<dbReference type="STRING" id="686832.A0A0C3C0B3"/>
<organism evidence="3 4">
    <name type="scientific">Hebeloma cylindrosporum</name>
    <dbReference type="NCBI Taxonomy" id="76867"/>
    <lineage>
        <taxon>Eukaryota</taxon>
        <taxon>Fungi</taxon>
        <taxon>Dikarya</taxon>
        <taxon>Basidiomycota</taxon>
        <taxon>Agaricomycotina</taxon>
        <taxon>Agaricomycetes</taxon>
        <taxon>Agaricomycetidae</taxon>
        <taxon>Agaricales</taxon>
        <taxon>Agaricineae</taxon>
        <taxon>Hymenogastraceae</taxon>
        <taxon>Hebeloma</taxon>
    </lineage>
</organism>
<accession>A0A0C3C0B3</accession>
<protein>
    <recommendedName>
        <fullName evidence="2">DUF6533 domain-containing protein</fullName>
    </recommendedName>
</protein>
<dbReference type="Pfam" id="PF20151">
    <property type="entry name" value="DUF6533"/>
    <property type="match status" value="1"/>
</dbReference>
<dbReference type="Proteomes" id="UP000053424">
    <property type="component" value="Unassembled WGS sequence"/>
</dbReference>
<dbReference type="InterPro" id="IPR045340">
    <property type="entry name" value="DUF6533"/>
</dbReference>